<dbReference type="SMART" id="SM00355">
    <property type="entry name" value="ZnF_C2H2"/>
    <property type="match status" value="2"/>
</dbReference>
<sequence length="399" mass="43596">MTIRGQSNKEVLGSGSYSSSNSQNIQLLSLNMDAGDSFDFGFNGQSLPYSSSCPSSSGSFSSASSLYDALTPPPRNSTPQHSMDFDISFGNDTMMFDEFTPSPTSTSGCFPLDMKSTVAPNMLCHGMPMTPSRSGSSAAAFQNNVDFTPTQSMDAYNFMDSLMMPTPSPLFSNHIQNCDMTAIWQHHADGSPITFERTSSPAMAMTTPTPGPLGSSHGNIRRRIVMDGPQQKSALLQQSLPKTNSSKSRASKAKSAVGKLPPLQEGFKVSKAPANRHRCEYPECNGKSYSRQEHLKRHYNEAHSDNPETWRCEFCETPKTFGRCDNFRDHLKRHIEKSAGSRTRHEIGAAILLAEMQSKMKNKKKSTTRSTSPSTDDGIKPDSSPLSKSARSLVKAEPS</sequence>
<evidence type="ECO:0000256" key="1">
    <source>
        <dbReference type="SAM" id="MobiDB-lite"/>
    </source>
</evidence>
<gene>
    <name evidence="3" type="ORF">N8I77_006061</name>
</gene>
<evidence type="ECO:0000313" key="4">
    <source>
        <dbReference type="Proteomes" id="UP001265746"/>
    </source>
</evidence>
<dbReference type="Proteomes" id="UP001265746">
    <property type="component" value="Unassembled WGS sequence"/>
</dbReference>
<feature type="compositionally biased region" description="Low complexity" evidence="1">
    <location>
        <begin position="245"/>
        <end position="256"/>
    </location>
</feature>
<feature type="region of interest" description="Disordered" evidence="1">
    <location>
        <begin position="1"/>
        <end position="20"/>
    </location>
</feature>
<dbReference type="InterPro" id="IPR013087">
    <property type="entry name" value="Znf_C2H2_type"/>
</dbReference>
<comment type="caution">
    <text evidence="3">The sequence shown here is derived from an EMBL/GenBank/DDBJ whole genome shotgun (WGS) entry which is preliminary data.</text>
</comment>
<reference evidence="3" key="1">
    <citation type="submission" date="2023-06" db="EMBL/GenBank/DDBJ databases">
        <authorList>
            <person name="Noh H."/>
        </authorList>
    </citation>
    <scope>NUCLEOTIDE SEQUENCE</scope>
    <source>
        <strain evidence="3">DUCC20226</strain>
    </source>
</reference>
<dbReference type="Gene3D" id="3.30.160.60">
    <property type="entry name" value="Classic Zinc Finger"/>
    <property type="match status" value="1"/>
</dbReference>
<evidence type="ECO:0000259" key="2">
    <source>
        <dbReference type="SMART" id="SM00355"/>
    </source>
</evidence>
<organism evidence="3 4">
    <name type="scientific">Phomopsis amygdali</name>
    <name type="common">Fusicoccum amygdali</name>
    <dbReference type="NCBI Taxonomy" id="1214568"/>
    <lineage>
        <taxon>Eukaryota</taxon>
        <taxon>Fungi</taxon>
        <taxon>Dikarya</taxon>
        <taxon>Ascomycota</taxon>
        <taxon>Pezizomycotina</taxon>
        <taxon>Sordariomycetes</taxon>
        <taxon>Sordariomycetidae</taxon>
        <taxon>Diaporthales</taxon>
        <taxon>Diaporthaceae</taxon>
        <taxon>Diaporthe</taxon>
    </lineage>
</organism>
<dbReference type="AlphaFoldDB" id="A0AAD9SGZ9"/>
<dbReference type="EMBL" id="JAUJFL010000003">
    <property type="protein sequence ID" value="KAK2607384.1"/>
    <property type="molecule type" value="Genomic_DNA"/>
</dbReference>
<feature type="region of interest" description="Disordered" evidence="1">
    <location>
        <begin position="356"/>
        <end position="399"/>
    </location>
</feature>
<dbReference type="EMBL" id="JAUJFL010000003">
    <property type="protein sequence ID" value="KAK2607385.1"/>
    <property type="molecule type" value="Genomic_DNA"/>
</dbReference>
<proteinExistence type="predicted"/>
<evidence type="ECO:0000313" key="3">
    <source>
        <dbReference type="EMBL" id="KAK2607384.1"/>
    </source>
</evidence>
<accession>A0AAD9SGZ9</accession>
<protein>
    <recommendedName>
        <fullName evidence="2">C2H2-type domain-containing protein</fullName>
    </recommendedName>
</protein>
<feature type="region of interest" description="Disordered" evidence="1">
    <location>
        <begin position="236"/>
        <end position="259"/>
    </location>
</feature>
<feature type="domain" description="C2H2-type" evidence="2">
    <location>
        <begin position="310"/>
        <end position="334"/>
    </location>
</feature>
<keyword evidence="4" id="KW-1185">Reference proteome</keyword>
<name>A0AAD9SGZ9_PHOAM</name>
<feature type="domain" description="C2H2-type" evidence="2">
    <location>
        <begin position="277"/>
        <end position="303"/>
    </location>
</feature>